<dbReference type="Proteomes" id="UP000016923">
    <property type="component" value="Unassembled WGS sequence"/>
</dbReference>
<dbReference type="Pfam" id="PF04910">
    <property type="entry name" value="Tcf25"/>
    <property type="match status" value="1"/>
</dbReference>
<feature type="compositionally biased region" description="Basic and acidic residues" evidence="1">
    <location>
        <begin position="10"/>
        <end position="21"/>
    </location>
</feature>
<feature type="compositionally biased region" description="Basic residues" evidence="1">
    <location>
        <begin position="92"/>
        <end position="105"/>
    </location>
</feature>
<dbReference type="InterPro" id="IPR006994">
    <property type="entry name" value="TCF25/Rqc1"/>
</dbReference>
<protein>
    <submittedName>
        <fullName evidence="2">Nulp1-pending protein</fullName>
    </submittedName>
</protein>
<feature type="compositionally biased region" description="Low complexity" evidence="1">
    <location>
        <begin position="51"/>
        <end position="61"/>
    </location>
</feature>
<dbReference type="GO" id="GO:1990112">
    <property type="term" value="C:RQC complex"/>
    <property type="evidence" value="ECO:0007669"/>
    <property type="project" value="TreeGrafter"/>
</dbReference>
<sequence>MSSRQIKKLRAQEELARKAAAKDTNNTNDETGAHSDSDESEDEIDIRPARPKNAFAAFAALEQEEEENGEEEEEEDGVPEEAAPEPIPKAAASKKKKKKNKKGKKGAKEEEQEEAAATSTLKKAANGKGKDAQNKNTNRNGKGKDLDEIDRALEELSLQNKSGAAAYAPGTALATPPQHRIRIELHNLRVLNELRDVFGNEVLATAHAQEQAGGPANPRARGERLVNVDLETFFRAPAQGYTHRGLLPSSAGLIAKRNPFIQWKDTWPRATSGGLSMAQVGKPDAFGVTEFAFVHGSEYIGLEEQFQTMTLLAHADTNMLFNFLKQFPFHIASLIVVSIFARTHDQNPTLAADLLERALFSFGRATLSSFRTALTDAQGGKARLSFQRPENRQFVLVGYHYIRSLMGRGTFRTALEWIKVFLSLMPRDDYGLLLYAQSAAVQAYESRWFVDYISTFEKASGDNVWPMLEYIRQSVVPAKLQLKDTDGARTALQDGVNRVPWLYGALFQALNLDVPRAVWAVLPRDDVETLYTELYLDVAKALWSPAVMDFVKAEITAMAKPDVAKIPGAFPVTQTIARFVYLGNTPALMGLVVPKALLHTQPNSDFDPLPPKRDDNLFSYPSQQRPWAIAEEESRPSQGNGQSPYAGVLAAAMAAVAAGGGPDAVDAAAAAAGEGGEGGVRGWLDFLRGVVGGAAGGGELDPAILEAMEEELIGYDEEGDDEIGEPELLEADDVTEEPHPATSPLEGGAEEEDEDEHAPRGNMPGGWFD</sequence>
<feature type="compositionally biased region" description="Acidic residues" evidence="1">
    <location>
        <begin position="718"/>
        <end position="735"/>
    </location>
</feature>
<dbReference type="HOGENOM" id="CLU_008321_1_0_1"/>
<feature type="region of interest" description="Disordered" evidence="1">
    <location>
        <begin position="718"/>
        <end position="769"/>
    </location>
</feature>
<evidence type="ECO:0000313" key="3">
    <source>
        <dbReference type="Proteomes" id="UP000016923"/>
    </source>
</evidence>
<keyword evidence="3" id="KW-1185">Reference proteome</keyword>
<dbReference type="STRING" id="1262450.S3CKU4"/>
<dbReference type="eggNOG" id="KOG2422">
    <property type="taxonomic scope" value="Eukaryota"/>
</dbReference>
<dbReference type="OMA" id="LEDPLGC"/>
<dbReference type="GO" id="GO:0072344">
    <property type="term" value="P:rescue of stalled ribosome"/>
    <property type="evidence" value="ECO:0007669"/>
    <property type="project" value="TreeGrafter"/>
</dbReference>
<proteinExistence type="predicted"/>
<accession>S3CKU4</accession>
<dbReference type="PANTHER" id="PTHR22684:SF0">
    <property type="entry name" value="RIBOSOME QUALITY CONTROL COMPLEX SUBUNIT TCF25"/>
    <property type="match status" value="1"/>
</dbReference>
<reference evidence="2 3" key="1">
    <citation type="journal article" date="2013" name="BMC Genomics">
        <title>The genome and transcriptome of the pine saprophyte Ophiostoma piceae, and a comparison with the bark beetle-associated pine pathogen Grosmannia clavigera.</title>
        <authorList>
            <person name="Haridas S."/>
            <person name="Wang Y."/>
            <person name="Lim L."/>
            <person name="Massoumi Alamouti S."/>
            <person name="Jackman S."/>
            <person name="Docking R."/>
            <person name="Robertson G."/>
            <person name="Birol I."/>
            <person name="Bohlmann J."/>
            <person name="Breuil C."/>
        </authorList>
    </citation>
    <scope>NUCLEOTIDE SEQUENCE [LARGE SCALE GENOMIC DNA]</scope>
    <source>
        <strain evidence="2 3">UAMH 11346</strain>
    </source>
</reference>
<feature type="compositionally biased region" description="Acidic residues" evidence="1">
    <location>
        <begin position="62"/>
        <end position="83"/>
    </location>
</feature>
<name>S3CKU4_OPHP1</name>
<evidence type="ECO:0000313" key="2">
    <source>
        <dbReference type="EMBL" id="EPE07113.1"/>
    </source>
</evidence>
<gene>
    <name evidence="2" type="ORF">F503_07764</name>
</gene>
<feature type="region of interest" description="Disordered" evidence="1">
    <location>
        <begin position="1"/>
        <end position="146"/>
    </location>
</feature>
<organism evidence="2 3">
    <name type="scientific">Ophiostoma piceae (strain UAMH 11346)</name>
    <name type="common">Sap stain fungus</name>
    <dbReference type="NCBI Taxonomy" id="1262450"/>
    <lineage>
        <taxon>Eukaryota</taxon>
        <taxon>Fungi</taxon>
        <taxon>Dikarya</taxon>
        <taxon>Ascomycota</taxon>
        <taxon>Pezizomycotina</taxon>
        <taxon>Sordariomycetes</taxon>
        <taxon>Sordariomycetidae</taxon>
        <taxon>Ophiostomatales</taxon>
        <taxon>Ophiostomataceae</taxon>
        <taxon>Ophiostoma</taxon>
    </lineage>
</organism>
<dbReference type="AlphaFoldDB" id="S3CKU4"/>
<dbReference type="VEuPathDB" id="FungiDB:F503_07764"/>
<evidence type="ECO:0000256" key="1">
    <source>
        <dbReference type="SAM" id="MobiDB-lite"/>
    </source>
</evidence>
<dbReference type="OrthoDB" id="205993at2759"/>
<dbReference type="PANTHER" id="PTHR22684">
    <property type="entry name" value="NULP1-RELATED"/>
    <property type="match status" value="1"/>
</dbReference>
<dbReference type="EMBL" id="KE148151">
    <property type="protein sequence ID" value="EPE07113.1"/>
    <property type="molecule type" value="Genomic_DNA"/>
</dbReference>
<dbReference type="GO" id="GO:1990116">
    <property type="term" value="P:ribosome-associated ubiquitin-dependent protein catabolic process"/>
    <property type="evidence" value="ECO:0007669"/>
    <property type="project" value="TreeGrafter"/>
</dbReference>